<dbReference type="InterPro" id="IPR002347">
    <property type="entry name" value="SDR_fam"/>
</dbReference>
<dbReference type="Pfam" id="PF00106">
    <property type="entry name" value="adh_short"/>
    <property type="match status" value="1"/>
</dbReference>
<dbReference type="InterPro" id="IPR036291">
    <property type="entry name" value="NAD(P)-bd_dom_sf"/>
</dbReference>
<dbReference type="GeneID" id="54477706"/>
<dbReference type="Gene3D" id="3.40.50.720">
    <property type="entry name" value="NAD(P)-binding Rossmann-like Domain"/>
    <property type="match status" value="1"/>
</dbReference>
<proteinExistence type="inferred from homology"/>
<sequence>MAQTSINHRYIAEHKDPQGPGDARPTGIQILKDNDLINNMVEKTFLVTGGTAGLGLETVRALAKTGANVFFTARNVEKANKAVQDIVEEVKGAKVDFVEMDNTSLESVKTGAEAFRRKTEQLNVLICNAGIGSAPYGRTEDGHEMNFGVNYLAHFYLFQLLEPLLLASSTPSFHSRVVTLSSSAHWFSTVQIGNYNQERKLEGKIEPLFDLGDGYNPLIAYGQSKTAFIWLTNEIERRYGGKGLHGLSADPGTIVTAIWGGMDPRAAEALQPYVESEQMQKGFKSVEQGIATHVLAAAGKEYEGRGGLYLCDCTTPRALADDEAIPADGYRSWAFDPDGEKRLWADSLEMVGMKEEP</sequence>
<dbReference type="PANTHER" id="PTHR24320:SF272">
    <property type="entry name" value="NAD(P)-BINDING ROSSMANN-FOLD SUPERFAMILY PROTEIN"/>
    <property type="match status" value="1"/>
</dbReference>
<gene>
    <name evidence="4" type="ORF">BDY17DRAFT_321829</name>
</gene>
<reference evidence="4" key="1">
    <citation type="journal article" date="2020" name="Stud. Mycol.">
        <title>101 Dothideomycetes genomes: a test case for predicting lifestyles and emergence of pathogens.</title>
        <authorList>
            <person name="Haridas S."/>
            <person name="Albert R."/>
            <person name="Binder M."/>
            <person name="Bloem J."/>
            <person name="Labutti K."/>
            <person name="Salamov A."/>
            <person name="Andreopoulos B."/>
            <person name="Baker S."/>
            <person name="Barry K."/>
            <person name="Bills G."/>
            <person name="Bluhm B."/>
            <person name="Cannon C."/>
            <person name="Castanera R."/>
            <person name="Culley D."/>
            <person name="Daum C."/>
            <person name="Ezra D."/>
            <person name="Gonzalez J."/>
            <person name="Henrissat B."/>
            <person name="Kuo A."/>
            <person name="Liang C."/>
            <person name="Lipzen A."/>
            <person name="Lutzoni F."/>
            <person name="Magnuson J."/>
            <person name="Mondo S."/>
            <person name="Nolan M."/>
            <person name="Ohm R."/>
            <person name="Pangilinan J."/>
            <person name="Park H.-J."/>
            <person name="Ramirez L."/>
            <person name="Alfaro M."/>
            <person name="Sun H."/>
            <person name="Tritt A."/>
            <person name="Yoshinaga Y."/>
            <person name="Zwiers L.-H."/>
            <person name="Turgeon B."/>
            <person name="Goodwin S."/>
            <person name="Spatafora J."/>
            <person name="Crous P."/>
            <person name="Grigoriev I."/>
        </authorList>
    </citation>
    <scope>NUCLEOTIDE SEQUENCE</scope>
    <source>
        <strain evidence="4">CBS 113389</strain>
    </source>
</reference>
<dbReference type="PRINTS" id="PR00081">
    <property type="entry name" value="GDHRDH"/>
</dbReference>
<protein>
    <submittedName>
        <fullName evidence="4">Short chain dehydrogenase</fullName>
    </submittedName>
</protein>
<keyword evidence="2" id="KW-0560">Oxidoreductase</keyword>
<dbReference type="SUPFAM" id="SSF51735">
    <property type="entry name" value="NAD(P)-binding Rossmann-fold domains"/>
    <property type="match status" value="1"/>
</dbReference>
<name>A0A6A6PYW8_9PEZI</name>
<dbReference type="PANTHER" id="PTHR24320">
    <property type="entry name" value="RETINOL DEHYDROGENASE"/>
    <property type="match status" value="1"/>
</dbReference>
<dbReference type="Proteomes" id="UP000799767">
    <property type="component" value="Unassembled WGS sequence"/>
</dbReference>
<accession>A0A6A6PYW8</accession>
<feature type="region of interest" description="Disordered" evidence="3">
    <location>
        <begin position="1"/>
        <end position="24"/>
    </location>
</feature>
<evidence type="ECO:0000313" key="4">
    <source>
        <dbReference type="EMBL" id="KAF2484939.1"/>
    </source>
</evidence>
<dbReference type="GO" id="GO:0016491">
    <property type="term" value="F:oxidoreductase activity"/>
    <property type="evidence" value="ECO:0007669"/>
    <property type="project" value="UniProtKB-KW"/>
</dbReference>
<dbReference type="RefSeq" id="XP_033591508.1">
    <property type="nucleotide sequence ID" value="XM_033736704.1"/>
</dbReference>
<comment type="similarity">
    <text evidence="1">Belongs to the short-chain dehydrogenases/reductases (SDR) family.</text>
</comment>
<dbReference type="EMBL" id="MU001633">
    <property type="protein sequence ID" value="KAF2484939.1"/>
    <property type="molecule type" value="Genomic_DNA"/>
</dbReference>
<evidence type="ECO:0000313" key="5">
    <source>
        <dbReference type="Proteomes" id="UP000799767"/>
    </source>
</evidence>
<evidence type="ECO:0000256" key="2">
    <source>
        <dbReference type="ARBA" id="ARBA00023002"/>
    </source>
</evidence>
<dbReference type="AlphaFoldDB" id="A0A6A6PYW8"/>
<dbReference type="OrthoDB" id="191139at2759"/>
<evidence type="ECO:0000256" key="1">
    <source>
        <dbReference type="ARBA" id="ARBA00006484"/>
    </source>
</evidence>
<organism evidence="4 5">
    <name type="scientific">Neohortaea acidophila</name>
    <dbReference type="NCBI Taxonomy" id="245834"/>
    <lineage>
        <taxon>Eukaryota</taxon>
        <taxon>Fungi</taxon>
        <taxon>Dikarya</taxon>
        <taxon>Ascomycota</taxon>
        <taxon>Pezizomycotina</taxon>
        <taxon>Dothideomycetes</taxon>
        <taxon>Dothideomycetidae</taxon>
        <taxon>Mycosphaerellales</taxon>
        <taxon>Teratosphaeriaceae</taxon>
        <taxon>Neohortaea</taxon>
    </lineage>
</organism>
<keyword evidence="5" id="KW-1185">Reference proteome</keyword>
<evidence type="ECO:0000256" key="3">
    <source>
        <dbReference type="SAM" id="MobiDB-lite"/>
    </source>
</evidence>